<comment type="caution">
    <text evidence="1">The sequence shown here is derived from an EMBL/GenBank/DDBJ whole genome shotgun (WGS) entry which is preliminary data.</text>
</comment>
<keyword evidence="2" id="KW-1185">Reference proteome</keyword>
<proteinExistence type="predicted"/>
<evidence type="ECO:0000313" key="1">
    <source>
        <dbReference type="EMBL" id="CAG8583079.1"/>
    </source>
</evidence>
<dbReference type="AlphaFoldDB" id="A0A9N9BYT2"/>
<reference evidence="1" key="1">
    <citation type="submission" date="2021-06" db="EMBL/GenBank/DDBJ databases">
        <authorList>
            <person name="Kallberg Y."/>
            <person name="Tangrot J."/>
            <person name="Rosling A."/>
        </authorList>
    </citation>
    <scope>NUCLEOTIDE SEQUENCE</scope>
    <source>
        <strain evidence="1">MA453B</strain>
    </source>
</reference>
<protein>
    <submittedName>
        <fullName evidence="1">2005_t:CDS:1</fullName>
    </submittedName>
</protein>
<sequence length="64" mass="7409">MTLPLWDIREFESFICERDPLLRCCLIATISLSALSWSEETISLNELRSWDMSIISALSFLDLI</sequence>
<evidence type="ECO:0000313" key="2">
    <source>
        <dbReference type="Proteomes" id="UP000789405"/>
    </source>
</evidence>
<gene>
    <name evidence="1" type="ORF">DERYTH_LOCUS6789</name>
</gene>
<name>A0A9N9BYT2_9GLOM</name>
<dbReference type="EMBL" id="CAJVPY010003150">
    <property type="protein sequence ID" value="CAG8583079.1"/>
    <property type="molecule type" value="Genomic_DNA"/>
</dbReference>
<organism evidence="1 2">
    <name type="scientific">Dentiscutata erythropus</name>
    <dbReference type="NCBI Taxonomy" id="1348616"/>
    <lineage>
        <taxon>Eukaryota</taxon>
        <taxon>Fungi</taxon>
        <taxon>Fungi incertae sedis</taxon>
        <taxon>Mucoromycota</taxon>
        <taxon>Glomeromycotina</taxon>
        <taxon>Glomeromycetes</taxon>
        <taxon>Diversisporales</taxon>
        <taxon>Gigasporaceae</taxon>
        <taxon>Dentiscutata</taxon>
    </lineage>
</organism>
<accession>A0A9N9BYT2</accession>
<dbReference type="Proteomes" id="UP000789405">
    <property type="component" value="Unassembled WGS sequence"/>
</dbReference>